<name>A0A553NR48_TIGCA</name>
<dbReference type="InterPro" id="IPR005055">
    <property type="entry name" value="A10/PebIII"/>
</dbReference>
<accession>A0A553NR48</accession>
<dbReference type="AlphaFoldDB" id="A0A553NR48"/>
<reference evidence="2 3" key="1">
    <citation type="journal article" date="2018" name="Nat. Ecol. Evol.">
        <title>Genomic signatures of mitonuclear coevolution across populations of Tigriopus californicus.</title>
        <authorList>
            <person name="Barreto F.S."/>
            <person name="Watson E.T."/>
            <person name="Lima T.G."/>
            <person name="Willett C.S."/>
            <person name="Edmands S."/>
            <person name="Li W."/>
            <person name="Burton R.S."/>
        </authorList>
    </citation>
    <scope>NUCLEOTIDE SEQUENCE [LARGE SCALE GENOMIC DNA]</scope>
    <source>
        <strain evidence="2 3">San Diego</strain>
    </source>
</reference>
<keyword evidence="3" id="KW-1185">Reference proteome</keyword>
<evidence type="ECO:0000313" key="2">
    <source>
        <dbReference type="EMBL" id="TRY67911.1"/>
    </source>
</evidence>
<protein>
    <submittedName>
        <fullName evidence="2">Uncharacterized protein</fullName>
    </submittedName>
</protein>
<organism evidence="2 3">
    <name type="scientific">Tigriopus californicus</name>
    <name type="common">Marine copepod</name>
    <dbReference type="NCBI Taxonomy" id="6832"/>
    <lineage>
        <taxon>Eukaryota</taxon>
        <taxon>Metazoa</taxon>
        <taxon>Ecdysozoa</taxon>
        <taxon>Arthropoda</taxon>
        <taxon>Crustacea</taxon>
        <taxon>Multicrustacea</taxon>
        <taxon>Hexanauplia</taxon>
        <taxon>Copepoda</taxon>
        <taxon>Harpacticoida</taxon>
        <taxon>Harpacticidae</taxon>
        <taxon>Tigriopus</taxon>
    </lineage>
</organism>
<sequence length="133" mass="15150">MCVRFKPHSVRIKMKVVSIAIMTLLAIHQGSSLSLPCLEDSYVDSKLSNKGYVRAAIACMMNPAQRCPDKMAENVRHVAPQVLRNNCVRPCTPCIKKQVQKTISFMQNNYPQEFGIIVNKMLQDRNQRRPFQG</sequence>
<dbReference type="Pfam" id="PF03392">
    <property type="entry name" value="OS-D"/>
    <property type="match status" value="1"/>
</dbReference>
<dbReference type="SUPFAM" id="SSF100910">
    <property type="entry name" value="Chemosensory protein Csp2"/>
    <property type="match status" value="1"/>
</dbReference>
<proteinExistence type="predicted"/>
<feature type="chain" id="PRO_5022190945" evidence="1">
    <location>
        <begin position="33"/>
        <end position="133"/>
    </location>
</feature>
<dbReference type="Proteomes" id="UP000318571">
    <property type="component" value="Chromosome 4"/>
</dbReference>
<dbReference type="InterPro" id="IPR036682">
    <property type="entry name" value="OS_D_A10/PebIII_sf"/>
</dbReference>
<feature type="signal peptide" evidence="1">
    <location>
        <begin position="1"/>
        <end position="32"/>
    </location>
</feature>
<dbReference type="EMBL" id="VCGU01000011">
    <property type="protein sequence ID" value="TRY67911.1"/>
    <property type="molecule type" value="Genomic_DNA"/>
</dbReference>
<dbReference type="Gene3D" id="1.10.2080.10">
    <property type="entry name" value="Insect odorant-binding protein A10/Ejaculatory bulb-specific protein 3"/>
    <property type="match status" value="1"/>
</dbReference>
<keyword evidence="1" id="KW-0732">Signal</keyword>
<gene>
    <name evidence="2" type="ORF">TCAL_03282</name>
</gene>
<evidence type="ECO:0000256" key="1">
    <source>
        <dbReference type="SAM" id="SignalP"/>
    </source>
</evidence>
<comment type="caution">
    <text evidence="2">The sequence shown here is derived from an EMBL/GenBank/DDBJ whole genome shotgun (WGS) entry which is preliminary data.</text>
</comment>
<evidence type="ECO:0000313" key="3">
    <source>
        <dbReference type="Proteomes" id="UP000318571"/>
    </source>
</evidence>